<accession>A0ABQ3INE4</accession>
<dbReference type="RefSeq" id="WP_189377613.1">
    <property type="nucleotide sequence ID" value="NZ_BNAH01000005.1"/>
</dbReference>
<dbReference type="PANTHER" id="PTHR11538">
    <property type="entry name" value="PHENYLALANYL-TRNA SYNTHETASE"/>
    <property type="match status" value="1"/>
</dbReference>
<reference evidence="3" key="1">
    <citation type="journal article" date="2019" name="Int. J. Syst. Evol. Microbiol.">
        <title>The Global Catalogue of Microorganisms (GCM) 10K type strain sequencing project: providing services to taxonomists for standard genome sequencing and annotation.</title>
        <authorList>
            <consortium name="The Broad Institute Genomics Platform"/>
            <consortium name="The Broad Institute Genome Sequencing Center for Infectious Disease"/>
            <person name="Wu L."/>
            <person name="Ma J."/>
        </authorList>
    </citation>
    <scope>NUCLEOTIDE SEQUENCE [LARGE SCALE GENOMIC DNA]</scope>
    <source>
        <strain evidence="3">CGMCC 1.15922</strain>
    </source>
</reference>
<gene>
    <name evidence="2" type="ORF">GCM10011501_14630</name>
</gene>
<comment type="caution">
    <text evidence="2">The sequence shown here is derived from an EMBL/GenBank/DDBJ whole genome shotgun (WGS) entry which is preliminary data.</text>
</comment>
<feature type="domain" description="25S rRNA (uridine-N(3))-methyltransferase BMT5-like" evidence="1">
    <location>
        <begin position="10"/>
        <end position="182"/>
    </location>
</feature>
<dbReference type="EMBL" id="BNAH01000005">
    <property type="protein sequence ID" value="GHE86513.1"/>
    <property type="molecule type" value="Genomic_DNA"/>
</dbReference>
<keyword evidence="3" id="KW-1185">Reference proteome</keyword>
<dbReference type="Proteomes" id="UP000626370">
    <property type="component" value="Unassembled WGS sequence"/>
</dbReference>
<sequence length="263" mass="30843">MYINSAWRILTVGDGDLSFSQALLESYRPQFLTATIFDNYSSLNTKYGDVHFQKLQIQGCNVLTDFDVTNKQTWGSLKKHQFDAVIFQFPLLPAFNSEEDFKQQCINVSVNTLNRRLLRKYLLNSVNYFLDPNGSQLAFITSKDVKPYRQWHIEQVLTLNTDINYLGYMPFNIEKFPGYKIRNVDRNKHVKDTQGITYAFSQRISTELDSKLTQPKYLNDNYCSYCRVGPFYAEQDKQNHLRSKKHQTMTQFEVQWLADITKS</sequence>
<dbReference type="PANTHER" id="PTHR11538:SF26">
    <property type="entry name" value="FERREDOXIN-FOLD ANTICODON-BINDING DOMAIN-CONTAINING PROTEIN 1"/>
    <property type="match status" value="1"/>
</dbReference>
<evidence type="ECO:0000313" key="3">
    <source>
        <dbReference type="Proteomes" id="UP000626370"/>
    </source>
</evidence>
<evidence type="ECO:0000313" key="2">
    <source>
        <dbReference type="EMBL" id="GHE86513.1"/>
    </source>
</evidence>
<protein>
    <recommendedName>
        <fullName evidence="1">25S rRNA (uridine-N(3))-methyltransferase BMT5-like domain-containing protein</fullName>
    </recommendedName>
</protein>
<dbReference type="Pfam" id="PF10354">
    <property type="entry name" value="BMT5-like"/>
    <property type="match status" value="1"/>
</dbReference>
<proteinExistence type="predicted"/>
<evidence type="ECO:0000259" key="1">
    <source>
        <dbReference type="Pfam" id="PF10354"/>
    </source>
</evidence>
<name>A0ABQ3INE4_9GAMM</name>
<organism evidence="2 3">
    <name type="scientific">Thalassotalea profundi</name>
    <dbReference type="NCBI Taxonomy" id="2036687"/>
    <lineage>
        <taxon>Bacteria</taxon>
        <taxon>Pseudomonadati</taxon>
        <taxon>Pseudomonadota</taxon>
        <taxon>Gammaproteobacteria</taxon>
        <taxon>Alteromonadales</taxon>
        <taxon>Colwelliaceae</taxon>
        <taxon>Thalassotalea</taxon>
    </lineage>
</organism>
<dbReference type="InterPro" id="IPR019446">
    <property type="entry name" value="BMT5-like"/>
</dbReference>